<evidence type="ECO:0000313" key="1">
    <source>
        <dbReference type="EMBL" id="VAX14001.1"/>
    </source>
</evidence>
<proteinExistence type="predicted"/>
<organism evidence="1">
    <name type="scientific">hydrothermal vent metagenome</name>
    <dbReference type="NCBI Taxonomy" id="652676"/>
    <lineage>
        <taxon>unclassified sequences</taxon>
        <taxon>metagenomes</taxon>
        <taxon>ecological metagenomes</taxon>
    </lineage>
</organism>
<dbReference type="AlphaFoldDB" id="A0A3B1BHP7"/>
<name>A0A3B1BHP7_9ZZZZ</name>
<gene>
    <name evidence="1" type="ORF">MNBD_GAMMA24-1464</name>
</gene>
<protein>
    <submittedName>
        <fullName evidence="1">Uncharacterized protein</fullName>
    </submittedName>
</protein>
<sequence>MSKGKEHKRYEFGTKASVAKTRDSNILMAAAAFNFKKWMREVCFWLANIGRIFPWVIESNGTMATQLVNMGFSGSTK</sequence>
<dbReference type="EMBL" id="UOFZ01000150">
    <property type="protein sequence ID" value="VAX14001.1"/>
    <property type="molecule type" value="Genomic_DNA"/>
</dbReference>
<accession>A0A3B1BHP7</accession>
<reference evidence="1" key="1">
    <citation type="submission" date="2018-06" db="EMBL/GenBank/DDBJ databases">
        <authorList>
            <person name="Zhirakovskaya E."/>
        </authorList>
    </citation>
    <scope>NUCLEOTIDE SEQUENCE</scope>
</reference>